<keyword evidence="4" id="KW-0539">Nucleus</keyword>
<dbReference type="InterPro" id="IPR016024">
    <property type="entry name" value="ARM-type_fold"/>
</dbReference>
<dbReference type="Proteomes" id="UP000054560">
    <property type="component" value="Unassembled WGS sequence"/>
</dbReference>
<evidence type="ECO:0000313" key="6">
    <source>
        <dbReference type="Proteomes" id="UP000054560"/>
    </source>
</evidence>
<dbReference type="GeneID" id="25902100"/>
<keyword evidence="6" id="KW-1185">Reference proteome</keyword>
<dbReference type="SUPFAM" id="SSF48371">
    <property type="entry name" value="ARM repeat"/>
    <property type="match status" value="1"/>
</dbReference>
<dbReference type="InterPro" id="IPR011989">
    <property type="entry name" value="ARM-like"/>
</dbReference>
<sequence length="324" mass="36097">MQRELCVQYLTEISASTVQWLTILNQQSPEDPNTVRQVALQLQILLKICTHVDFEEESSPPIETHQFNSQPIKSPHPIVGVVQQVAPVICLTAERFNANENIIKDCCDIFNGALRNTSEEFLPFLQPYSNLLLSSYSLKPQAPILASAAILASMYRSGEQAQIIAPMTEELVRQSLVAFNQDLHGNTELVAAFFHAMKRVLNKADPVMLFRLDAMLESVIQCAVASLQLPEIPAIKATCSFLSIAAYTPRSTMKEPVLVLFTLKRHCPQEFQATLSQAVHESPKTAGVTPDEKTKFLKRIVNARKRTDLVPIANDFSLLARKLG</sequence>
<dbReference type="AlphaFoldDB" id="A0A0L0GBI7"/>
<dbReference type="GO" id="GO:0005634">
    <property type="term" value="C:nucleus"/>
    <property type="evidence" value="ECO:0007669"/>
    <property type="project" value="UniProtKB-SubCell"/>
</dbReference>
<proteinExistence type="inferred from homology"/>
<protein>
    <submittedName>
        <fullName evidence="5">Uncharacterized protein</fullName>
    </submittedName>
</protein>
<dbReference type="PANTHER" id="PTHR12363">
    <property type="entry name" value="TRANSPORTIN 3 AND IMPORTIN 13"/>
    <property type="match status" value="1"/>
</dbReference>
<evidence type="ECO:0000256" key="4">
    <source>
        <dbReference type="ARBA" id="ARBA00023242"/>
    </source>
</evidence>
<reference evidence="5 6" key="1">
    <citation type="submission" date="2011-02" db="EMBL/GenBank/DDBJ databases">
        <title>The Genome Sequence of Sphaeroforma arctica JP610.</title>
        <authorList>
            <consortium name="The Broad Institute Genome Sequencing Platform"/>
            <person name="Russ C."/>
            <person name="Cuomo C."/>
            <person name="Young S.K."/>
            <person name="Zeng Q."/>
            <person name="Gargeya S."/>
            <person name="Alvarado L."/>
            <person name="Berlin A."/>
            <person name="Chapman S.B."/>
            <person name="Chen Z."/>
            <person name="Freedman E."/>
            <person name="Gellesch M."/>
            <person name="Goldberg J."/>
            <person name="Griggs A."/>
            <person name="Gujja S."/>
            <person name="Heilman E."/>
            <person name="Heiman D."/>
            <person name="Howarth C."/>
            <person name="Mehta T."/>
            <person name="Neiman D."/>
            <person name="Pearson M."/>
            <person name="Roberts A."/>
            <person name="Saif S."/>
            <person name="Shea T."/>
            <person name="Shenoy N."/>
            <person name="Sisk P."/>
            <person name="Stolte C."/>
            <person name="Sykes S."/>
            <person name="White J."/>
            <person name="Yandava C."/>
            <person name="Burger G."/>
            <person name="Gray M.W."/>
            <person name="Holland P.W.H."/>
            <person name="King N."/>
            <person name="Lang F.B.F."/>
            <person name="Roger A.J."/>
            <person name="Ruiz-Trillo I."/>
            <person name="Haas B."/>
            <person name="Nusbaum C."/>
            <person name="Birren B."/>
        </authorList>
    </citation>
    <scope>NUCLEOTIDE SEQUENCE [LARGE SCALE GENOMIC DNA]</scope>
    <source>
        <strain evidence="5 6">JP610</strain>
    </source>
</reference>
<dbReference type="Gene3D" id="1.25.10.10">
    <property type="entry name" value="Leucine-rich Repeat Variant"/>
    <property type="match status" value="1"/>
</dbReference>
<evidence type="ECO:0000313" key="5">
    <source>
        <dbReference type="EMBL" id="KNC86274.1"/>
    </source>
</evidence>
<evidence type="ECO:0000256" key="3">
    <source>
        <dbReference type="ARBA" id="ARBA00022448"/>
    </source>
</evidence>
<comment type="subcellular location">
    <subcellularLocation>
        <location evidence="1">Nucleus</location>
    </subcellularLocation>
</comment>
<comment type="similarity">
    <text evidence="2">Belongs to the importin beta family.</text>
</comment>
<dbReference type="RefSeq" id="XP_014160176.1">
    <property type="nucleotide sequence ID" value="XM_014304701.1"/>
</dbReference>
<dbReference type="Pfam" id="PF24139">
    <property type="entry name" value="TPR_TNPO3_IPO13_4th"/>
    <property type="match status" value="1"/>
</dbReference>
<gene>
    <name evidence="5" type="ORF">SARC_01596</name>
</gene>
<evidence type="ECO:0000256" key="2">
    <source>
        <dbReference type="ARBA" id="ARBA00007991"/>
    </source>
</evidence>
<keyword evidence="3" id="KW-0813">Transport</keyword>
<dbReference type="GO" id="GO:0005737">
    <property type="term" value="C:cytoplasm"/>
    <property type="evidence" value="ECO:0007669"/>
    <property type="project" value="TreeGrafter"/>
</dbReference>
<dbReference type="eggNOG" id="KOG2022">
    <property type="taxonomic scope" value="Eukaryota"/>
</dbReference>
<name>A0A0L0GBI7_9EUKA</name>
<dbReference type="EMBL" id="KQ241660">
    <property type="protein sequence ID" value="KNC86274.1"/>
    <property type="molecule type" value="Genomic_DNA"/>
</dbReference>
<evidence type="ECO:0000256" key="1">
    <source>
        <dbReference type="ARBA" id="ARBA00004123"/>
    </source>
</evidence>
<dbReference type="InterPro" id="IPR058537">
    <property type="entry name" value="TPR_TNPO3_IPO13_4th"/>
</dbReference>
<dbReference type="InterPro" id="IPR051345">
    <property type="entry name" value="Importin_beta-like_NTR"/>
</dbReference>
<dbReference type="PANTHER" id="PTHR12363:SF33">
    <property type="entry name" value="IMPORTIN-13"/>
    <property type="match status" value="1"/>
</dbReference>
<organism evidence="5 6">
    <name type="scientific">Sphaeroforma arctica JP610</name>
    <dbReference type="NCBI Taxonomy" id="667725"/>
    <lineage>
        <taxon>Eukaryota</taxon>
        <taxon>Ichthyosporea</taxon>
        <taxon>Ichthyophonida</taxon>
        <taxon>Sphaeroforma</taxon>
    </lineage>
</organism>
<accession>A0A0L0GBI7</accession>
<dbReference type="GO" id="GO:0006606">
    <property type="term" value="P:protein import into nucleus"/>
    <property type="evidence" value="ECO:0007669"/>
    <property type="project" value="TreeGrafter"/>
</dbReference>
<dbReference type="STRING" id="667725.A0A0L0GBI7"/>